<comment type="miscellaneous">
    <text evidence="9">This enzyme catalyzes only one turnover and therefore is not strictly catalytic. According to one definition, an enzyme is a biocatalyst that acts repeatedly and over many reaction cycles.</text>
</comment>
<dbReference type="Gene3D" id="3.30.160.70">
    <property type="entry name" value="Methylated DNA-protein cysteine methyltransferase domain"/>
    <property type="match status" value="1"/>
</dbReference>
<feature type="domain" description="Methylated-DNA-[protein]-cysteine S-methyltransferase DNA binding" evidence="10">
    <location>
        <begin position="72"/>
        <end position="151"/>
    </location>
</feature>
<feature type="active site" description="Nucleophile; methyl group acceptor" evidence="9">
    <location>
        <position position="123"/>
    </location>
</feature>
<dbReference type="GO" id="GO:0005737">
    <property type="term" value="C:cytoplasm"/>
    <property type="evidence" value="ECO:0007669"/>
    <property type="project" value="UniProtKB-SubCell"/>
</dbReference>
<dbReference type="GO" id="GO:0003908">
    <property type="term" value="F:methylated-DNA-[protein]-cysteine S-methyltransferase activity"/>
    <property type="evidence" value="ECO:0007669"/>
    <property type="project" value="UniProtKB-UniRule"/>
</dbReference>
<keyword evidence="6 9" id="KW-0227">DNA damage</keyword>
<keyword evidence="3 9" id="KW-0963">Cytoplasm</keyword>
<dbReference type="KEGG" id="dfn:CVE23_19670"/>
<dbReference type="EMBL" id="CP025003">
    <property type="protein sequence ID" value="ATZ96756.1"/>
    <property type="molecule type" value="Genomic_DNA"/>
</dbReference>
<evidence type="ECO:0000313" key="12">
    <source>
        <dbReference type="EMBL" id="ATZ96756.1"/>
    </source>
</evidence>
<dbReference type="PROSITE" id="PS00374">
    <property type="entry name" value="MGMT"/>
    <property type="match status" value="1"/>
</dbReference>
<gene>
    <name evidence="12" type="ORF">CVE23_19670</name>
</gene>
<evidence type="ECO:0000259" key="11">
    <source>
        <dbReference type="Pfam" id="PF02870"/>
    </source>
</evidence>
<dbReference type="InterPro" id="IPR023546">
    <property type="entry name" value="MGMT"/>
</dbReference>
<comment type="function">
    <text evidence="9">Involved in the cellular defense against the biological effects of O6-methylguanine (O6-MeG) and O4-methylthymine (O4-MeT) in DNA. Repairs the methylated nucleobase in DNA by stoichiometrically transferring the methyl group to a cysteine residue in the enzyme. This is a suicide reaction: the enzyme is irreversibly inactivated.</text>
</comment>
<evidence type="ECO:0000313" key="13">
    <source>
        <dbReference type="Proteomes" id="UP000231901"/>
    </source>
</evidence>
<dbReference type="SUPFAM" id="SSF53155">
    <property type="entry name" value="Methylated DNA-protein cysteine methyltransferase domain"/>
    <property type="match status" value="1"/>
</dbReference>
<dbReference type="InterPro" id="IPR001497">
    <property type="entry name" value="MethylDNA_cys_MeTrfase_AS"/>
</dbReference>
<dbReference type="PANTHER" id="PTHR10815:SF5">
    <property type="entry name" value="METHYLATED-DNA--PROTEIN-CYSTEINE METHYLTRANSFERASE"/>
    <property type="match status" value="1"/>
</dbReference>
<dbReference type="GeneID" id="66566537"/>
<dbReference type="InterPro" id="IPR036217">
    <property type="entry name" value="MethylDNA_cys_MeTrfase_DNAb"/>
</dbReference>
<dbReference type="RefSeq" id="WP_100850502.1">
    <property type="nucleotide sequence ID" value="NZ_BMJF01000005.1"/>
</dbReference>
<evidence type="ECO:0000256" key="5">
    <source>
        <dbReference type="ARBA" id="ARBA00022679"/>
    </source>
</evidence>
<dbReference type="InterPro" id="IPR036631">
    <property type="entry name" value="MGMT_N_sf"/>
</dbReference>
<evidence type="ECO:0000256" key="1">
    <source>
        <dbReference type="ARBA" id="ARBA00001286"/>
    </source>
</evidence>
<protein>
    <recommendedName>
        <fullName evidence="9">Methylated-DNA--protein-cysteine methyltransferase</fullName>
        <ecNumber evidence="9">2.1.1.63</ecNumber>
    </recommendedName>
    <alternativeName>
        <fullName evidence="9">6-O-methylguanine-DNA methyltransferase</fullName>
        <shortName evidence="9">MGMT</shortName>
    </alternativeName>
    <alternativeName>
        <fullName evidence="9">O-6-methylguanine-DNA-alkyltransferase</fullName>
    </alternativeName>
</protein>
<comment type="catalytic activity">
    <reaction evidence="1 9">
        <text>a 4-O-methyl-thymidine in DNA + L-cysteinyl-[protein] = a thymidine in DNA + S-methyl-L-cysteinyl-[protein]</text>
        <dbReference type="Rhea" id="RHEA:53428"/>
        <dbReference type="Rhea" id="RHEA-COMP:10131"/>
        <dbReference type="Rhea" id="RHEA-COMP:10132"/>
        <dbReference type="Rhea" id="RHEA-COMP:13555"/>
        <dbReference type="Rhea" id="RHEA-COMP:13556"/>
        <dbReference type="ChEBI" id="CHEBI:29950"/>
        <dbReference type="ChEBI" id="CHEBI:82612"/>
        <dbReference type="ChEBI" id="CHEBI:137386"/>
        <dbReference type="ChEBI" id="CHEBI:137387"/>
        <dbReference type="EC" id="2.1.1.63"/>
    </reaction>
</comment>
<evidence type="ECO:0000256" key="3">
    <source>
        <dbReference type="ARBA" id="ARBA00022490"/>
    </source>
</evidence>
<dbReference type="InterPro" id="IPR014048">
    <property type="entry name" value="MethylDNA_cys_MeTrfase_DNA-bd"/>
</dbReference>
<dbReference type="PANTHER" id="PTHR10815">
    <property type="entry name" value="METHYLATED-DNA--PROTEIN-CYSTEINE METHYLTRANSFERASE"/>
    <property type="match status" value="1"/>
</dbReference>
<organism evidence="12 13">
    <name type="scientific">Dickeya fangzhongdai</name>
    <dbReference type="NCBI Taxonomy" id="1778540"/>
    <lineage>
        <taxon>Bacteria</taxon>
        <taxon>Pseudomonadati</taxon>
        <taxon>Pseudomonadota</taxon>
        <taxon>Gammaproteobacteria</taxon>
        <taxon>Enterobacterales</taxon>
        <taxon>Pectobacteriaceae</taxon>
        <taxon>Dickeya</taxon>
    </lineage>
</organism>
<dbReference type="Gene3D" id="1.10.10.10">
    <property type="entry name" value="Winged helix-like DNA-binding domain superfamily/Winged helix DNA-binding domain"/>
    <property type="match status" value="1"/>
</dbReference>
<evidence type="ECO:0000256" key="6">
    <source>
        <dbReference type="ARBA" id="ARBA00022763"/>
    </source>
</evidence>
<dbReference type="InterPro" id="IPR036388">
    <property type="entry name" value="WH-like_DNA-bd_sf"/>
</dbReference>
<comment type="subcellular location">
    <subcellularLocation>
        <location evidence="9">Cytoplasm</location>
    </subcellularLocation>
</comment>
<feature type="domain" description="Methylguanine DNA methyltransferase ribonuclease-like" evidence="11">
    <location>
        <begin position="42"/>
        <end position="67"/>
    </location>
</feature>
<accession>A0A2K8QTI1</accession>
<dbReference type="CDD" id="cd06445">
    <property type="entry name" value="ATase"/>
    <property type="match status" value="1"/>
</dbReference>
<proteinExistence type="inferred from homology"/>
<evidence type="ECO:0000256" key="8">
    <source>
        <dbReference type="ARBA" id="ARBA00049348"/>
    </source>
</evidence>
<dbReference type="Pfam" id="PF01035">
    <property type="entry name" value="DNA_binding_1"/>
    <property type="match status" value="1"/>
</dbReference>
<comment type="catalytic activity">
    <reaction evidence="8 9">
        <text>a 6-O-methyl-2'-deoxyguanosine in DNA + L-cysteinyl-[protein] = S-methyl-L-cysteinyl-[protein] + a 2'-deoxyguanosine in DNA</text>
        <dbReference type="Rhea" id="RHEA:24000"/>
        <dbReference type="Rhea" id="RHEA-COMP:10131"/>
        <dbReference type="Rhea" id="RHEA-COMP:10132"/>
        <dbReference type="Rhea" id="RHEA-COMP:11367"/>
        <dbReference type="Rhea" id="RHEA-COMP:11368"/>
        <dbReference type="ChEBI" id="CHEBI:29950"/>
        <dbReference type="ChEBI" id="CHEBI:82612"/>
        <dbReference type="ChEBI" id="CHEBI:85445"/>
        <dbReference type="ChEBI" id="CHEBI:85448"/>
        <dbReference type="EC" id="2.1.1.63"/>
    </reaction>
</comment>
<dbReference type="Proteomes" id="UP000231901">
    <property type="component" value="Chromosome"/>
</dbReference>
<evidence type="ECO:0000256" key="4">
    <source>
        <dbReference type="ARBA" id="ARBA00022603"/>
    </source>
</evidence>
<keyword evidence="5 9" id="KW-0808">Transferase</keyword>
<dbReference type="InterPro" id="IPR008332">
    <property type="entry name" value="MethylG_MeTrfase_N"/>
</dbReference>
<evidence type="ECO:0000256" key="7">
    <source>
        <dbReference type="ARBA" id="ARBA00023204"/>
    </source>
</evidence>
<comment type="similarity">
    <text evidence="2 9">Belongs to the MGMT family.</text>
</comment>
<dbReference type="AlphaFoldDB" id="A0A2K8QTI1"/>
<keyword evidence="4 9" id="KW-0489">Methyltransferase</keyword>
<dbReference type="GO" id="GO:0032259">
    <property type="term" value="P:methylation"/>
    <property type="evidence" value="ECO:0007669"/>
    <property type="project" value="UniProtKB-KW"/>
</dbReference>
<keyword evidence="13" id="KW-1185">Reference proteome</keyword>
<dbReference type="SUPFAM" id="SSF46767">
    <property type="entry name" value="Methylated DNA-protein cysteine methyltransferase, C-terminal domain"/>
    <property type="match status" value="1"/>
</dbReference>
<evidence type="ECO:0000256" key="9">
    <source>
        <dbReference type="HAMAP-Rule" id="MF_00772"/>
    </source>
</evidence>
<sequence>MATQQLDCPDSFPWRYADVTAADGCVTSVLFSNEQKPTRPDAVTQACCQQLQAYFAGQRTTFDLPLHQDATPFRRQVYARLLDIGYGVTRTYQQIAAAVGNPNGSRAVGMASSKNQISIIVPCHRVIATSGALTGYAGGLATKQWLLEHERRYAVSTATMSATIGAGADADAAPAGNRPL</sequence>
<evidence type="ECO:0000256" key="2">
    <source>
        <dbReference type="ARBA" id="ARBA00008711"/>
    </source>
</evidence>
<dbReference type="NCBIfam" id="TIGR00589">
    <property type="entry name" value="ogt"/>
    <property type="match status" value="1"/>
</dbReference>
<dbReference type="Pfam" id="PF02870">
    <property type="entry name" value="Methyltransf_1N"/>
    <property type="match status" value="1"/>
</dbReference>
<dbReference type="HAMAP" id="MF_00772">
    <property type="entry name" value="OGT"/>
    <property type="match status" value="1"/>
</dbReference>
<reference evidence="13" key="1">
    <citation type="journal article" date="2018" name="Genome Announc.">
        <title>Complete genome sequence of a Dickeya fangzhongdai type strain causing bleeding canker of pear tree trunks.</title>
        <authorList>
            <person name="Zhao Y."/>
            <person name="Tian Y."/>
            <person name="Li X."/>
            <person name="Hu B."/>
        </authorList>
    </citation>
    <scope>NUCLEOTIDE SEQUENCE [LARGE SCALE GENOMIC DNA]</scope>
    <source>
        <strain evidence="13">DSM 101947</strain>
    </source>
</reference>
<name>A0A2K8QTI1_9GAMM</name>
<dbReference type="GO" id="GO:0006307">
    <property type="term" value="P:DNA alkylation repair"/>
    <property type="evidence" value="ECO:0007669"/>
    <property type="project" value="UniProtKB-UniRule"/>
</dbReference>
<dbReference type="FunFam" id="1.10.10.10:FF:000214">
    <property type="entry name" value="Methylated-DNA--protein-cysteine methyltransferase"/>
    <property type="match status" value="1"/>
</dbReference>
<keyword evidence="7 9" id="KW-0234">DNA repair</keyword>
<evidence type="ECO:0000259" key="10">
    <source>
        <dbReference type="Pfam" id="PF01035"/>
    </source>
</evidence>
<dbReference type="EC" id="2.1.1.63" evidence="9"/>